<protein>
    <submittedName>
        <fullName evidence="2">Uncharacterized protein</fullName>
    </submittedName>
</protein>
<reference evidence="2 3" key="1">
    <citation type="submission" date="2014-06" db="EMBL/GenBank/DDBJ databases">
        <title>Whole Genome Sequences of Three Symbiotic Endozoicomonas Bacteria.</title>
        <authorList>
            <person name="Neave M.J."/>
            <person name="Apprill A."/>
            <person name="Voolstra C.R."/>
        </authorList>
    </citation>
    <scope>NUCLEOTIDE SEQUENCE [LARGE SCALE GENOMIC DNA]</scope>
    <source>
        <strain evidence="2 3">DSM 22380</strain>
    </source>
</reference>
<evidence type="ECO:0000256" key="1">
    <source>
        <dbReference type="SAM" id="MobiDB-lite"/>
    </source>
</evidence>
<dbReference type="RefSeq" id="WP_020583316.1">
    <property type="nucleotide sequence ID" value="NZ_JOJP01000001.1"/>
</dbReference>
<sequence length="194" mass="20405">MTSPVMQQPGQSSYFQFGSASIDESRHQEGVDGVMAVKRQEKSVGTNPTFTGRVVGFLSSVCLNSPSIAADPSCQACSSNIFSSVCCCVVTTYLGGCAADITFEQVGCGYQKEESTGEMRLFVGVQPRGFHGMVEQAKANVNDLVDGAKTMFSRASGGNDGIADEQQLAEGNSQVGDQVETGGEELDTGTKKDN</sequence>
<evidence type="ECO:0000313" key="2">
    <source>
        <dbReference type="EMBL" id="KEI71626.1"/>
    </source>
</evidence>
<evidence type="ECO:0000313" key="3">
    <source>
        <dbReference type="Proteomes" id="UP000027997"/>
    </source>
</evidence>
<feature type="region of interest" description="Disordered" evidence="1">
    <location>
        <begin position="169"/>
        <end position="194"/>
    </location>
</feature>
<proteinExistence type="predicted"/>
<accession>A0A081KBV0</accession>
<organism evidence="2 3">
    <name type="scientific">Endozoicomonas elysicola</name>
    <dbReference type="NCBI Taxonomy" id="305900"/>
    <lineage>
        <taxon>Bacteria</taxon>
        <taxon>Pseudomonadati</taxon>
        <taxon>Pseudomonadota</taxon>
        <taxon>Gammaproteobacteria</taxon>
        <taxon>Oceanospirillales</taxon>
        <taxon>Endozoicomonadaceae</taxon>
        <taxon>Endozoicomonas</taxon>
    </lineage>
</organism>
<dbReference type="Proteomes" id="UP000027997">
    <property type="component" value="Unassembled WGS sequence"/>
</dbReference>
<comment type="caution">
    <text evidence="2">The sequence shown here is derived from an EMBL/GenBank/DDBJ whole genome shotgun (WGS) entry which is preliminary data.</text>
</comment>
<gene>
    <name evidence="2" type="ORF">GV64_13540</name>
</gene>
<dbReference type="AlphaFoldDB" id="A0A081KBV0"/>
<keyword evidence="3" id="KW-1185">Reference proteome</keyword>
<name>A0A081KBV0_9GAMM</name>
<dbReference type="EMBL" id="JOJP01000001">
    <property type="protein sequence ID" value="KEI71626.1"/>
    <property type="molecule type" value="Genomic_DNA"/>
</dbReference>